<proteinExistence type="predicted"/>
<protein>
    <submittedName>
        <fullName evidence="1">Uncharacterized protein</fullName>
    </submittedName>
</protein>
<gene>
    <name evidence="1" type="ORF">PYW08_012450</name>
</gene>
<evidence type="ECO:0000313" key="2">
    <source>
        <dbReference type="Proteomes" id="UP001231649"/>
    </source>
</evidence>
<organism evidence="1 2">
    <name type="scientific">Mythimna loreyi</name>
    <dbReference type="NCBI Taxonomy" id="667449"/>
    <lineage>
        <taxon>Eukaryota</taxon>
        <taxon>Metazoa</taxon>
        <taxon>Ecdysozoa</taxon>
        <taxon>Arthropoda</taxon>
        <taxon>Hexapoda</taxon>
        <taxon>Insecta</taxon>
        <taxon>Pterygota</taxon>
        <taxon>Neoptera</taxon>
        <taxon>Endopterygota</taxon>
        <taxon>Lepidoptera</taxon>
        <taxon>Glossata</taxon>
        <taxon>Ditrysia</taxon>
        <taxon>Noctuoidea</taxon>
        <taxon>Noctuidae</taxon>
        <taxon>Noctuinae</taxon>
        <taxon>Hadenini</taxon>
        <taxon>Mythimna</taxon>
    </lineage>
</organism>
<name>A0ACC2Q0A2_9NEOP</name>
<dbReference type="EMBL" id="CM056806">
    <property type="protein sequence ID" value="KAJ8705130.1"/>
    <property type="molecule type" value="Genomic_DNA"/>
</dbReference>
<dbReference type="Proteomes" id="UP001231649">
    <property type="component" value="Chromosome 30"/>
</dbReference>
<keyword evidence="2" id="KW-1185">Reference proteome</keyword>
<evidence type="ECO:0000313" key="1">
    <source>
        <dbReference type="EMBL" id="KAJ8705130.1"/>
    </source>
</evidence>
<reference evidence="1" key="1">
    <citation type="submission" date="2023-03" db="EMBL/GenBank/DDBJ databases">
        <title>Chromosome-level genomes of two armyworms, Mythimna separata and Mythimna loreyi, provide insights into the biosynthesis and reception of sex pheromones.</title>
        <authorList>
            <person name="Zhao H."/>
        </authorList>
    </citation>
    <scope>NUCLEOTIDE SEQUENCE</scope>
    <source>
        <strain evidence="1">BeijingLab</strain>
    </source>
</reference>
<accession>A0ACC2Q0A2</accession>
<sequence length="990" mass="109968">MRLLILAACLSASAAFHCPKPCDCGIGDEQEYFCPIEDNTKVIFKARTNEYVNIRCEGTNFTCADLPIINLANDLPLPSLSVNSCPPSILKCVNAVLNTPSVTSLYVVEGLAPLEAEHVTGLGDVERFIIDQGPETRVPSSALAALPSVRHLRITRTPLSLHAHDFANASQLEFLQLSEGVTGRIPEDAFLGLTNLQTLNIFGNDGITEIDVNALRGLDSLQTLTIWSSGISQIPAGTLAPAARLQTLGLQFNQLEDLPPGLLSNLTSLENITIQQATPLKLHTHSIANLPSLKNLIITDSSANLPEELFTGCDAIQTLNLSGNNITSLPPGIFKDLKKLETLQLNGNRIAKLDPGVFSPLKQLKSLDLNSNHLEVLPDHLFSGLSNLESVSIDDNLLVNISSEAFSGASGLKTVSLKNNQLTLKSQYTFHSDGYENIQDYSPFSLLESLEGLYLSGNQISTMFSDWVMVMNKLQKLDLSYNNITLLDASTDLQFLSPKVEVDLSHNHITDIILPFAVLSKEDPMYARSNNTVLLEGNPLSCDCGLYNLAMRLKGLKPLNVEPNFIVDNVYCASPKHLKGKLFKKLSPYDLNCELPDDKCEPNCLSCEIRPAASELALNCNKISRNMSEKDYLKRSAEQYRLQHVSLKLKSPPTSLDNLELKLLDLSGINLTEIPFSPSLDVQAIDFSHNNLTDIPMDFLQANISLYLSNNPFQCDCWNSEDLSYLKTRRNVLDLDSIKCGEKLLVSMEPSDLCNNWRAAAVASGTFVVLVLIVIIIAMVIYKNSHTIIAFIINRGLCPCCFVEDLDDINKEYDVFVSYAHKDRKYLDTLMPKLENDFGLKTCVHYRDWFVGDFIPDQINRSVEKSRKTIIILSNNFLDSAYANMEFRAAHNLALKEGKSRIILILLEDVANHEKLSEDLKTHMKMNTFLKWEDSRFNEKLQRAMPLRNNKKFVFPGVFKEASEKTVRSGLDVHLNSEGQLVNVAVKDAA</sequence>
<comment type="caution">
    <text evidence="1">The sequence shown here is derived from an EMBL/GenBank/DDBJ whole genome shotgun (WGS) entry which is preliminary data.</text>
</comment>